<evidence type="ECO:0000256" key="1">
    <source>
        <dbReference type="ARBA" id="ARBA00004651"/>
    </source>
</evidence>
<dbReference type="EMBL" id="RAYQ01000002">
    <property type="protein sequence ID" value="RKI93797.1"/>
    <property type="molecule type" value="Genomic_DNA"/>
</dbReference>
<keyword evidence="3" id="KW-1003">Cell membrane</keyword>
<keyword evidence="6 7" id="KW-0472">Membrane</keyword>
<feature type="transmembrane region" description="Helical" evidence="7">
    <location>
        <begin position="173"/>
        <end position="195"/>
    </location>
</feature>
<evidence type="ECO:0000313" key="8">
    <source>
        <dbReference type="EMBL" id="RKI93797.1"/>
    </source>
</evidence>
<keyword evidence="2" id="KW-0813">Transport</keyword>
<keyword evidence="5 7" id="KW-1133">Transmembrane helix</keyword>
<organism evidence="8 9">
    <name type="scientific">Parablautia intestinalis</name>
    <dbReference type="NCBI Taxonomy" id="2320100"/>
    <lineage>
        <taxon>Bacteria</taxon>
        <taxon>Bacillati</taxon>
        <taxon>Bacillota</taxon>
        <taxon>Clostridia</taxon>
        <taxon>Lachnospirales</taxon>
        <taxon>Lachnospiraceae</taxon>
        <taxon>Parablautia</taxon>
    </lineage>
</organism>
<keyword evidence="4 7" id="KW-0812">Transmembrane</keyword>
<dbReference type="InterPro" id="IPR052031">
    <property type="entry name" value="Membrane_Transporter-Flippase"/>
</dbReference>
<dbReference type="PANTHER" id="PTHR43549:SF3">
    <property type="entry name" value="MULTIDRUG RESISTANCE PROTEIN YPNP-RELATED"/>
    <property type="match status" value="1"/>
</dbReference>
<feature type="transmembrane region" description="Helical" evidence="7">
    <location>
        <begin position="289"/>
        <end position="311"/>
    </location>
</feature>
<accession>A0A3A9AR19</accession>
<comment type="subcellular location">
    <subcellularLocation>
        <location evidence="1">Cell membrane</location>
        <topology evidence="1">Multi-pass membrane protein</topology>
    </subcellularLocation>
</comment>
<evidence type="ECO:0000313" key="9">
    <source>
        <dbReference type="Proteomes" id="UP000280696"/>
    </source>
</evidence>
<dbReference type="Proteomes" id="UP000280696">
    <property type="component" value="Unassembled WGS sequence"/>
</dbReference>
<feature type="transmembrane region" description="Helical" evidence="7">
    <location>
        <begin position="12"/>
        <end position="31"/>
    </location>
</feature>
<evidence type="ECO:0000256" key="4">
    <source>
        <dbReference type="ARBA" id="ARBA00022692"/>
    </source>
</evidence>
<dbReference type="InterPro" id="IPR002528">
    <property type="entry name" value="MATE_fam"/>
</dbReference>
<feature type="transmembrane region" description="Helical" evidence="7">
    <location>
        <begin position="201"/>
        <end position="222"/>
    </location>
</feature>
<feature type="transmembrane region" description="Helical" evidence="7">
    <location>
        <begin position="248"/>
        <end position="269"/>
    </location>
</feature>
<feature type="transmembrane region" description="Helical" evidence="7">
    <location>
        <begin position="142"/>
        <end position="166"/>
    </location>
</feature>
<evidence type="ECO:0000256" key="6">
    <source>
        <dbReference type="ARBA" id="ARBA00023136"/>
    </source>
</evidence>
<evidence type="ECO:0000256" key="2">
    <source>
        <dbReference type="ARBA" id="ARBA00022448"/>
    </source>
</evidence>
<dbReference type="NCBIfam" id="TIGR00797">
    <property type="entry name" value="matE"/>
    <property type="match status" value="1"/>
</dbReference>
<dbReference type="PANTHER" id="PTHR43549">
    <property type="entry name" value="MULTIDRUG RESISTANCE PROTEIN YPNP-RELATED"/>
    <property type="match status" value="1"/>
</dbReference>
<dbReference type="InterPro" id="IPR048279">
    <property type="entry name" value="MdtK-like"/>
</dbReference>
<protein>
    <submittedName>
        <fullName evidence="8">MATE family efflux transporter</fullName>
    </submittedName>
</protein>
<name>A0A3A9AR19_9FIRM</name>
<gene>
    <name evidence="8" type="ORF">D7V94_03175</name>
</gene>
<dbReference type="CDD" id="cd13138">
    <property type="entry name" value="MATE_yoeA_like"/>
    <property type="match status" value="1"/>
</dbReference>
<feature type="transmembrane region" description="Helical" evidence="7">
    <location>
        <begin position="420"/>
        <end position="442"/>
    </location>
</feature>
<dbReference type="PIRSF" id="PIRSF006603">
    <property type="entry name" value="DinF"/>
    <property type="match status" value="1"/>
</dbReference>
<evidence type="ECO:0000256" key="7">
    <source>
        <dbReference type="SAM" id="Phobius"/>
    </source>
</evidence>
<feature type="transmembrane region" description="Helical" evidence="7">
    <location>
        <begin position="323"/>
        <end position="343"/>
    </location>
</feature>
<feature type="transmembrane region" description="Helical" evidence="7">
    <location>
        <begin position="363"/>
        <end position="382"/>
    </location>
</feature>
<dbReference type="GO" id="GO:0015297">
    <property type="term" value="F:antiporter activity"/>
    <property type="evidence" value="ECO:0007669"/>
    <property type="project" value="InterPro"/>
</dbReference>
<reference evidence="8 9" key="1">
    <citation type="submission" date="2018-09" db="EMBL/GenBank/DDBJ databases">
        <title>Murine metabolic-syndrome-specific gut microbial biobank.</title>
        <authorList>
            <person name="Liu C."/>
        </authorList>
    </citation>
    <scope>NUCLEOTIDE SEQUENCE [LARGE SCALE GENOMIC DNA]</scope>
    <source>
        <strain evidence="8 9">0.1xD8-82</strain>
    </source>
</reference>
<comment type="caution">
    <text evidence="8">The sequence shown here is derived from an EMBL/GenBank/DDBJ whole genome shotgun (WGS) entry which is preliminary data.</text>
</comment>
<evidence type="ECO:0000256" key="3">
    <source>
        <dbReference type="ARBA" id="ARBA00022475"/>
    </source>
</evidence>
<dbReference type="GO" id="GO:0005886">
    <property type="term" value="C:plasma membrane"/>
    <property type="evidence" value="ECO:0007669"/>
    <property type="project" value="UniProtKB-SubCell"/>
</dbReference>
<feature type="transmembrane region" description="Helical" evidence="7">
    <location>
        <begin position="100"/>
        <end position="122"/>
    </location>
</feature>
<dbReference type="GO" id="GO:0042910">
    <property type="term" value="F:xenobiotic transmembrane transporter activity"/>
    <property type="evidence" value="ECO:0007669"/>
    <property type="project" value="InterPro"/>
</dbReference>
<feature type="transmembrane region" description="Helical" evidence="7">
    <location>
        <begin position="394"/>
        <end position="414"/>
    </location>
</feature>
<dbReference type="Pfam" id="PF01554">
    <property type="entry name" value="MatE"/>
    <property type="match status" value="2"/>
</dbReference>
<feature type="transmembrane region" description="Helical" evidence="7">
    <location>
        <begin position="68"/>
        <end position="88"/>
    </location>
</feature>
<keyword evidence="9" id="KW-1185">Reference proteome</keyword>
<evidence type="ECO:0000256" key="5">
    <source>
        <dbReference type="ARBA" id="ARBA00022989"/>
    </source>
</evidence>
<proteinExistence type="predicted"/>
<dbReference type="AlphaFoldDB" id="A0A3A9AR19"/>
<dbReference type="OrthoDB" id="9776324at2"/>
<sequence length="451" mass="48759">MKILTDRKSSVDLLHGSILKSMIAFAIPLFFSNVFQQLYNTVDTVIIGYTLGDEALAAMGAAGAVYDLLIGFCFGIGNGLTIVTARSFGSGDEGRLKKSVACAVSLGAGIMAGITILSRFILYPFLRVLHTPPEIMDQSYAYVSTITLFIGVMFAYNLCAGLLRAIGNSVMPLVFLVLSSVLNIILDLFFITGLGMGVKGAAVATVIAQGVSVICCLIYIGWKVKILIPQRAHFTWDKKLYKEMLAQGLSMGLMNCVVSAGTAILQAGINSLGYLVIAGHTAARKLVQFLNMPFIAVSHTMSTFVSQNYGAGQAGRIRKAMKYSYLYGAALAGVVTVLMLFFAPALVRLLSGSSEKVVIENGALYLQAVAPALAILAMINPTRFGLQAIGQKMLPLYSSLIELVGKILFVAFLIPKFQYMAVIFCEPVIWCFMVTELLFAFWRNPFIKEGK</sequence>